<accession>A0A7W8D1I7</accession>
<organism evidence="1 2">
    <name type="scientific">Faecalicoccus acidiformans</name>
    <dbReference type="NCBI Taxonomy" id="915173"/>
    <lineage>
        <taxon>Bacteria</taxon>
        <taxon>Bacillati</taxon>
        <taxon>Bacillota</taxon>
        <taxon>Erysipelotrichia</taxon>
        <taxon>Erysipelotrichales</taxon>
        <taxon>Erysipelotrichaceae</taxon>
        <taxon>Faecalicoccus</taxon>
    </lineage>
</organism>
<evidence type="ECO:0000313" key="1">
    <source>
        <dbReference type="EMBL" id="MBB5184307.1"/>
    </source>
</evidence>
<dbReference type="EMBL" id="JACHHD010000002">
    <property type="protein sequence ID" value="MBB5184307.1"/>
    <property type="molecule type" value="Genomic_DNA"/>
</dbReference>
<dbReference type="RefSeq" id="WP_183374165.1">
    <property type="nucleotide sequence ID" value="NZ_JACHHD010000002.1"/>
</dbReference>
<evidence type="ECO:0008006" key="3">
    <source>
        <dbReference type="Google" id="ProtNLM"/>
    </source>
</evidence>
<dbReference type="Proteomes" id="UP000521313">
    <property type="component" value="Unassembled WGS sequence"/>
</dbReference>
<protein>
    <recommendedName>
        <fullName evidence="3">Helix-turn-helix domain-containing protein</fullName>
    </recommendedName>
</protein>
<name>A0A7W8D1I7_9FIRM</name>
<evidence type="ECO:0000313" key="2">
    <source>
        <dbReference type="Proteomes" id="UP000521313"/>
    </source>
</evidence>
<proteinExistence type="predicted"/>
<reference evidence="1 2" key="1">
    <citation type="submission" date="2020-08" db="EMBL/GenBank/DDBJ databases">
        <title>Genomic Encyclopedia of Type Strains, Phase IV (KMG-IV): sequencing the most valuable type-strain genomes for metagenomic binning, comparative biology and taxonomic classification.</title>
        <authorList>
            <person name="Goeker M."/>
        </authorList>
    </citation>
    <scope>NUCLEOTIDE SEQUENCE [LARGE SCALE GENOMIC DNA]</scope>
    <source>
        <strain evidence="1 2">DSM 26963</strain>
    </source>
</reference>
<comment type="caution">
    <text evidence="1">The sequence shown here is derived from an EMBL/GenBank/DDBJ whole genome shotgun (WGS) entry which is preliminary data.</text>
</comment>
<dbReference type="Pfam" id="PF13730">
    <property type="entry name" value="HTH_36"/>
    <property type="match status" value="1"/>
</dbReference>
<gene>
    <name evidence="1" type="ORF">HNQ43_000342</name>
</gene>
<sequence>MGKINVPRTNFTPIDNYHLKDNNLSLKAIGLFDKMLSLHPDWDYSIRGLTAICKESINTIQSIIKELEDRGYLERIVIRDEKGRFLDCDYILHNYPCHKNRDMDNRDLGFPDMENYDKLNTNKLRTKELNKKNIYKYYCHLKKTCHGCIDEACRNCFNINQCPFPVNQERIERLYGDSEQADIQAMQEIFFSNENYDIQKRDSADLATVLEERFRFLLEDNPKLLNEDYRKDYLKNYYGSGDDNNGSD</sequence>
<dbReference type="AlphaFoldDB" id="A0A7W8D1I7"/>